<comment type="caution">
    <text evidence="3">The sequence shown here is derived from an EMBL/GenBank/DDBJ whole genome shotgun (WGS) entry which is preliminary data.</text>
</comment>
<keyword evidence="2" id="KW-0472">Membrane</keyword>
<evidence type="ECO:0000256" key="1">
    <source>
        <dbReference type="SAM" id="MobiDB-lite"/>
    </source>
</evidence>
<evidence type="ECO:0000256" key="2">
    <source>
        <dbReference type="SAM" id="Phobius"/>
    </source>
</evidence>
<proteinExistence type="predicted"/>
<dbReference type="Proteomes" id="UP001150925">
    <property type="component" value="Unassembled WGS sequence"/>
</dbReference>
<evidence type="ECO:0000313" key="3">
    <source>
        <dbReference type="EMBL" id="KAJ1950697.1"/>
    </source>
</evidence>
<accession>A0A9W8AK59</accession>
<keyword evidence="2" id="KW-0812">Transmembrane</keyword>
<sequence length="136" mass="14200">MLPNAERHLRATQGLLEQYSTIIVIGLAVAGVLFTMALGKVAATFSPQAVSCGDGGHRGHLGHRIHDADADAGSEYSHAVLVTPSIHKAVPILTTQGSSSWRQEQGEEISASDAVTSGTNENQRLLSSGRLTASPS</sequence>
<feature type="region of interest" description="Disordered" evidence="1">
    <location>
        <begin position="96"/>
        <end position="136"/>
    </location>
</feature>
<evidence type="ECO:0000313" key="4">
    <source>
        <dbReference type="Proteomes" id="UP001150925"/>
    </source>
</evidence>
<organism evidence="3 4">
    <name type="scientific">Dispira parvispora</name>
    <dbReference type="NCBI Taxonomy" id="1520584"/>
    <lineage>
        <taxon>Eukaryota</taxon>
        <taxon>Fungi</taxon>
        <taxon>Fungi incertae sedis</taxon>
        <taxon>Zoopagomycota</taxon>
        <taxon>Kickxellomycotina</taxon>
        <taxon>Dimargaritomycetes</taxon>
        <taxon>Dimargaritales</taxon>
        <taxon>Dimargaritaceae</taxon>
        <taxon>Dispira</taxon>
    </lineage>
</organism>
<feature type="non-terminal residue" evidence="3">
    <location>
        <position position="136"/>
    </location>
</feature>
<name>A0A9W8AK59_9FUNG</name>
<keyword evidence="4" id="KW-1185">Reference proteome</keyword>
<protein>
    <submittedName>
        <fullName evidence="3">Uncharacterized protein</fullName>
    </submittedName>
</protein>
<reference evidence="3" key="1">
    <citation type="submission" date="2022-07" db="EMBL/GenBank/DDBJ databases">
        <title>Phylogenomic reconstructions and comparative analyses of Kickxellomycotina fungi.</title>
        <authorList>
            <person name="Reynolds N.K."/>
            <person name="Stajich J.E."/>
            <person name="Barry K."/>
            <person name="Grigoriev I.V."/>
            <person name="Crous P."/>
            <person name="Smith M.E."/>
        </authorList>
    </citation>
    <scope>NUCLEOTIDE SEQUENCE</scope>
    <source>
        <strain evidence="3">RSA 1196</strain>
    </source>
</reference>
<feature type="transmembrane region" description="Helical" evidence="2">
    <location>
        <begin position="20"/>
        <end position="38"/>
    </location>
</feature>
<feature type="compositionally biased region" description="Polar residues" evidence="1">
    <location>
        <begin position="113"/>
        <end position="136"/>
    </location>
</feature>
<dbReference type="EMBL" id="JANBPY010003667">
    <property type="protein sequence ID" value="KAJ1950697.1"/>
    <property type="molecule type" value="Genomic_DNA"/>
</dbReference>
<keyword evidence="2" id="KW-1133">Transmembrane helix</keyword>
<dbReference type="AlphaFoldDB" id="A0A9W8AK59"/>
<gene>
    <name evidence="3" type="ORF">IWQ62_006525</name>
</gene>